<accession>A0ABS1Z9A3</accession>
<name>A0ABS1Z9A3_9GAMM</name>
<dbReference type="InterPro" id="IPR011083">
    <property type="entry name" value="Phage_tail_collar_dom"/>
</dbReference>
<feature type="domain" description="Phage tail collar" evidence="1">
    <location>
        <begin position="42"/>
        <end position="89"/>
    </location>
</feature>
<dbReference type="SUPFAM" id="SSF88874">
    <property type="entry name" value="Receptor-binding domain of short tail fibre protein gp12"/>
    <property type="match status" value="1"/>
</dbReference>
<keyword evidence="3" id="KW-1185">Reference proteome</keyword>
<gene>
    <name evidence="2" type="ORF">JJB79_16615</name>
</gene>
<proteinExistence type="predicted"/>
<organism evidence="2 3">
    <name type="scientific">Pantoea eucrina</name>
    <dbReference type="NCBI Taxonomy" id="472693"/>
    <lineage>
        <taxon>Bacteria</taxon>
        <taxon>Pseudomonadati</taxon>
        <taxon>Pseudomonadota</taxon>
        <taxon>Gammaproteobacteria</taxon>
        <taxon>Enterobacterales</taxon>
        <taxon>Erwiniaceae</taxon>
        <taxon>Pantoea</taxon>
    </lineage>
</organism>
<dbReference type="InterPro" id="IPR051934">
    <property type="entry name" value="Phage_Tail_Fiber_Structural"/>
</dbReference>
<dbReference type="Proteomes" id="UP000809137">
    <property type="component" value="Unassembled WGS sequence"/>
</dbReference>
<evidence type="ECO:0000259" key="1">
    <source>
        <dbReference type="Pfam" id="PF07484"/>
    </source>
</evidence>
<dbReference type="EMBL" id="JAFCXS010000015">
    <property type="protein sequence ID" value="MBM0749014.1"/>
    <property type="molecule type" value="Genomic_DNA"/>
</dbReference>
<reference evidence="2 3" key="1">
    <citation type="submission" date="2021-01" db="EMBL/GenBank/DDBJ databases">
        <title>Complete genome sequence of Pantoea eucrina OB49, a heavy metal tolerant bacterium with PGPR potential isolated from wheat in Algeria.</title>
        <authorList>
            <person name="Lekired A."/>
            <person name="Ouzari I.H."/>
        </authorList>
    </citation>
    <scope>NUCLEOTIDE SEQUENCE [LARGE SCALE GENOMIC DNA]</scope>
    <source>
        <strain evidence="2 3">OB49</strain>
    </source>
</reference>
<dbReference type="PANTHER" id="PTHR35191">
    <property type="entry name" value="PROPHAGE SIDE TAIL FIBER PROTEIN HOMOLOG STFQ-RELATED"/>
    <property type="match status" value="1"/>
</dbReference>
<evidence type="ECO:0000313" key="2">
    <source>
        <dbReference type="EMBL" id="MBM0749014.1"/>
    </source>
</evidence>
<dbReference type="InterPro" id="IPR037053">
    <property type="entry name" value="Phage_tail_collar_dom_sf"/>
</dbReference>
<evidence type="ECO:0000313" key="3">
    <source>
        <dbReference type="Proteomes" id="UP000809137"/>
    </source>
</evidence>
<protein>
    <submittedName>
        <fullName evidence="2">Tail fiber protein</fullName>
    </submittedName>
</protein>
<dbReference type="Gene3D" id="3.90.1340.10">
    <property type="entry name" value="Phage tail collar domain"/>
    <property type="match status" value="1"/>
</dbReference>
<comment type="caution">
    <text evidence="2">The sequence shown here is derived from an EMBL/GenBank/DDBJ whole genome shotgun (WGS) entry which is preliminary data.</text>
</comment>
<dbReference type="Pfam" id="PF07484">
    <property type="entry name" value="Collar"/>
    <property type="match status" value="1"/>
</dbReference>
<sequence length="194" mass="21372">MGNATTKKFLRLVNDGSLQYDNQRVYHEGYKPTLEALNLPAGIPLPWPSDEIPYGWLLCNGAKFSASDYPELARAYPNLTLPDLRGEFIRGADNGRGVDNGRQVMTWQAATLVENWGIAKRTDGNFTLVTRPVGTVLDNYSSNYYTQDHDGRESLASTSAHYPGTTLVPTGLGGGTGFRVRPRNIAFNYIVRAA</sequence>
<dbReference type="PANTHER" id="PTHR35191:SF1">
    <property type="entry name" value="PROPHAGE SIDE TAIL FIBER PROTEIN HOMOLOG STFQ-RELATED"/>
    <property type="match status" value="1"/>
</dbReference>